<feature type="active site" description="Proton acceptor" evidence="7">
    <location>
        <position position="166"/>
    </location>
</feature>
<feature type="binding site" evidence="7">
    <location>
        <begin position="232"/>
        <end position="233"/>
    </location>
    <ligand>
        <name>substrate</name>
    </ligand>
</feature>
<comment type="pathway">
    <text evidence="7 8">Carbohydrate degradation; glycolysis; D-glyceraldehyde 3-phosphate from glycerone phosphate: step 1/1.</text>
</comment>
<accession>A0ABM8UFW0</accession>
<keyword evidence="3 7" id="KW-0312">Gluconeogenesis</keyword>
<dbReference type="PANTHER" id="PTHR21139">
    <property type="entry name" value="TRIOSEPHOSPHATE ISOMERASE"/>
    <property type="match status" value="1"/>
</dbReference>
<comment type="subunit">
    <text evidence="7 8">Homodimer.</text>
</comment>
<dbReference type="Pfam" id="PF00121">
    <property type="entry name" value="TIM"/>
    <property type="match status" value="1"/>
</dbReference>
<dbReference type="SUPFAM" id="SSF51351">
    <property type="entry name" value="Triosephosphate isomerase (TIM)"/>
    <property type="match status" value="1"/>
</dbReference>
<evidence type="ECO:0000313" key="10">
    <source>
        <dbReference type="Proteomes" id="UP000680116"/>
    </source>
</evidence>
<comment type="function">
    <text evidence="7">Involved in the gluconeogenesis. Catalyzes stereospecifically the conversion of dihydroxyacetone phosphate (DHAP) to D-glyceraldehyde-3-phosphate (G3P).</text>
</comment>
<evidence type="ECO:0000256" key="1">
    <source>
        <dbReference type="ARBA" id="ARBA00004939"/>
    </source>
</evidence>
<feature type="binding site" evidence="7">
    <location>
        <position position="172"/>
    </location>
    <ligand>
        <name>substrate</name>
    </ligand>
</feature>
<dbReference type="InterPro" id="IPR022896">
    <property type="entry name" value="TrioseP_Isoase_bac/euk"/>
</dbReference>
<evidence type="ECO:0000313" key="9">
    <source>
        <dbReference type="EMBL" id="CAG4973974.1"/>
    </source>
</evidence>
<dbReference type="RefSeq" id="WP_215218166.1">
    <property type="nucleotide sequence ID" value="NZ_OU015430.1"/>
</dbReference>
<dbReference type="HAMAP" id="MF_00147_B">
    <property type="entry name" value="TIM_B"/>
    <property type="match status" value="1"/>
</dbReference>
<dbReference type="Gene3D" id="3.20.20.70">
    <property type="entry name" value="Aldolase class I"/>
    <property type="match status" value="1"/>
</dbReference>
<dbReference type="EC" id="5.3.1.1" evidence="7 8"/>
<evidence type="ECO:0000256" key="3">
    <source>
        <dbReference type="ARBA" id="ARBA00022432"/>
    </source>
</evidence>
<dbReference type="Proteomes" id="UP000680116">
    <property type="component" value="Chromosome"/>
</dbReference>
<dbReference type="PROSITE" id="PS51440">
    <property type="entry name" value="TIM_2"/>
    <property type="match status" value="1"/>
</dbReference>
<organism evidence="9 10">
    <name type="scientific">Novilysobacter luteus</name>
    <dbReference type="NCBI Taxonomy" id="2822368"/>
    <lineage>
        <taxon>Bacteria</taxon>
        <taxon>Pseudomonadati</taxon>
        <taxon>Pseudomonadota</taxon>
        <taxon>Gammaproteobacteria</taxon>
        <taxon>Lysobacterales</taxon>
        <taxon>Lysobacteraceae</taxon>
        <taxon>Novilysobacter</taxon>
    </lineage>
</organism>
<feature type="binding site" evidence="7">
    <location>
        <position position="211"/>
    </location>
    <ligand>
        <name>substrate</name>
    </ligand>
</feature>
<comment type="pathway">
    <text evidence="1">Carbohydrate metabolism; erythritol degradation.</text>
</comment>
<comment type="catalytic activity">
    <reaction evidence="7 8">
        <text>D-glyceraldehyde 3-phosphate = dihydroxyacetone phosphate</text>
        <dbReference type="Rhea" id="RHEA:18585"/>
        <dbReference type="ChEBI" id="CHEBI:57642"/>
        <dbReference type="ChEBI" id="CHEBI:59776"/>
        <dbReference type="EC" id="5.3.1.1"/>
    </reaction>
</comment>
<reference evidence="9 10" key="1">
    <citation type="submission" date="2021-04" db="EMBL/GenBank/DDBJ databases">
        <authorList>
            <person name="Rodrigo-Torres L."/>
            <person name="Arahal R. D."/>
            <person name="Lucena T."/>
        </authorList>
    </citation>
    <scope>NUCLEOTIDE SEQUENCE [LARGE SCALE GENOMIC DNA]</scope>
    <source>
        <strain evidence="9 10">CECT 30171</strain>
    </source>
</reference>
<keyword evidence="10" id="KW-1185">Reference proteome</keyword>
<dbReference type="GO" id="GO:0004807">
    <property type="term" value="F:triose-phosphate isomerase activity"/>
    <property type="evidence" value="ECO:0007669"/>
    <property type="project" value="UniProtKB-EC"/>
</dbReference>
<dbReference type="InterPro" id="IPR020861">
    <property type="entry name" value="Triosephosphate_isomerase_AS"/>
</dbReference>
<gene>
    <name evidence="7 9" type="primary">tpiA</name>
    <name evidence="9" type="ORF">LYB30171_01568</name>
</gene>
<evidence type="ECO:0000256" key="4">
    <source>
        <dbReference type="ARBA" id="ARBA00022490"/>
    </source>
</evidence>
<dbReference type="InterPro" id="IPR035990">
    <property type="entry name" value="TIM_sf"/>
</dbReference>
<dbReference type="InterPro" id="IPR013785">
    <property type="entry name" value="Aldolase_TIM"/>
</dbReference>
<comment type="subcellular location">
    <subcellularLocation>
        <location evidence="7 8">Cytoplasm</location>
    </subcellularLocation>
</comment>
<dbReference type="PROSITE" id="PS00171">
    <property type="entry name" value="TIM_1"/>
    <property type="match status" value="1"/>
</dbReference>
<protein>
    <recommendedName>
        <fullName evidence="7 8">Triosephosphate isomerase</fullName>
        <shortName evidence="7">TIM</shortName>
        <shortName evidence="7">TPI</shortName>
        <ecNumber evidence="7 8">5.3.1.1</ecNumber>
    </recommendedName>
    <alternativeName>
        <fullName evidence="7">Triose-phosphate isomerase</fullName>
    </alternativeName>
</protein>
<comment type="pathway">
    <text evidence="7 8">Carbohydrate biosynthesis; gluconeogenesis.</text>
</comment>
<evidence type="ECO:0000256" key="8">
    <source>
        <dbReference type="RuleBase" id="RU363013"/>
    </source>
</evidence>
<comment type="similarity">
    <text evidence="2 7 8">Belongs to the triosephosphate isomerase family.</text>
</comment>
<dbReference type="PANTHER" id="PTHR21139:SF42">
    <property type="entry name" value="TRIOSEPHOSPHATE ISOMERASE"/>
    <property type="match status" value="1"/>
</dbReference>
<evidence type="ECO:0000256" key="6">
    <source>
        <dbReference type="ARBA" id="ARBA00023235"/>
    </source>
</evidence>
<keyword evidence="5 7" id="KW-0324">Glycolysis</keyword>
<keyword evidence="6 7" id="KW-0413">Isomerase</keyword>
<feature type="binding site" evidence="7">
    <location>
        <begin position="10"/>
        <end position="12"/>
    </location>
    <ligand>
        <name>substrate</name>
    </ligand>
</feature>
<evidence type="ECO:0000256" key="5">
    <source>
        <dbReference type="ARBA" id="ARBA00023152"/>
    </source>
</evidence>
<dbReference type="EMBL" id="OU015430">
    <property type="protein sequence ID" value="CAG4973974.1"/>
    <property type="molecule type" value="Genomic_DNA"/>
</dbReference>
<dbReference type="CDD" id="cd00311">
    <property type="entry name" value="TIM"/>
    <property type="match status" value="1"/>
</dbReference>
<proteinExistence type="inferred from homology"/>
<sequence length="250" mass="26215">MARRRIVAGNWKLHGDRRFAGELLDAVAAVEAPGGVERIILPPMPYLGELVHAYGARGMAFGAQDVSANEKGAYTGEVSAAMLVDVGARYGLVGHSERRQYHGETSEMVAAKFIAAKAAGLTPIFCVGETLSQREDDQTWWRLEKQLAPLLAHGVEVFDGAIVAYEPVWAIGTGKTASPAQAQEVHAFIRSEIAAYDARIAGSLPILYGGSVKADNAAELFAQPDVDGGLVGGASLVAADFNAIAAAAAP</sequence>
<feature type="active site" description="Electrophile" evidence="7">
    <location>
        <position position="95"/>
    </location>
</feature>
<keyword evidence="4 7" id="KW-0963">Cytoplasm</keyword>
<name>A0ABM8UFW0_9GAMM</name>
<dbReference type="NCBIfam" id="TIGR00419">
    <property type="entry name" value="tim"/>
    <property type="match status" value="1"/>
</dbReference>
<evidence type="ECO:0000256" key="7">
    <source>
        <dbReference type="HAMAP-Rule" id="MF_00147"/>
    </source>
</evidence>
<dbReference type="InterPro" id="IPR000652">
    <property type="entry name" value="Triosephosphate_isomerase"/>
</dbReference>
<evidence type="ECO:0000256" key="2">
    <source>
        <dbReference type="ARBA" id="ARBA00007422"/>
    </source>
</evidence>